<evidence type="ECO:0000313" key="4">
    <source>
        <dbReference type="Proteomes" id="UP001628646"/>
    </source>
</evidence>
<feature type="signal peptide" evidence="2">
    <location>
        <begin position="1"/>
        <end position="23"/>
    </location>
</feature>
<sequence>MNRKMLALMAAGLLSTGSFFALVAENATAGSAVPPAAVPGINQPQGAEAKDEKADKKGEEAAGSNSGADSQAMEKDAATSSGSKDEEKEPTQ</sequence>
<comment type="caution">
    <text evidence="3">The sequence shown here is derived from an EMBL/GenBank/DDBJ whole genome shotgun (WGS) entry which is preliminary data.</text>
</comment>
<accession>A0ABW8W1L7</accession>
<reference evidence="3 4" key="1">
    <citation type="submission" date="2024-12" db="EMBL/GenBank/DDBJ databases">
        <title>Pseudomonas species isolated from Lotus nodules promote plant growth.</title>
        <authorList>
            <person name="Yu Y.-H."/>
            <person name="Kurtenbach J."/>
            <person name="Crosbie D."/>
            <person name="Brachmann A."/>
            <person name="Marin M."/>
        </authorList>
    </citation>
    <scope>NUCLEOTIDE SEQUENCE [LARGE SCALE GENOMIC DNA]</scope>
    <source>
        <strain evidence="3 4">PLb11B</strain>
    </source>
</reference>
<name>A0ABW8W1L7_9PSED</name>
<dbReference type="RefSeq" id="WP_102674342.1">
    <property type="nucleotide sequence ID" value="NZ_JBJNUX010000011.1"/>
</dbReference>
<keyword evidence="2" id="KW-0732">Signal</keyword>
<evidence type="ECO:0000313" key="3">
    <source>
        <dbReference type="EMBL" id="MFL8998064.1"/>
    </source>
</evidence>
<dbReference type="EMBL" id="JBJNUY010000002">
    <property type="protein sequence ID" value="MFL8998064.1"/>
    <property type="molecule type" value="Genomic_DNA"/>
</dbReference>
<evidence type="ECO:0000256" key="1">
    <source>
        <dbReference type="SAM" id="MobiDB-lite"/>
    </source>
</evidence>
<feature type="region of interest" description="Disordered" evidence="1">
    <location>
        <begin position="32"/>
        <end position="92"/>
    </location>
</feature>
<feature type="compositionally biased region" description="Basic and acidic residues" evidence="1">
    <location>
        <begin position="72"/>
        <end position="92"/>
    </location>
</feature>
<feature type="compositionally biased region" description="Basic and acidic residues" evidence="1">
    <location>
        <begin position="48"/>
        <end position="60"/>
    </location>
</feature>
<proteinExistence type="predicted"/>
<organism evidence="3 4">
    <name type="scientific">Pseudomonas azerbaijanorientalis</name>
    <dbReference type="NCBI Taxonomy" id="2842350"/>
    <lineage>
        <taxon>Bacteria</taxon>
        <taxon>Pseudomonadati</taxon>
        <taxon>Pseudomonadota</taxon>
        <taxon>Gammaproteobacteria</taxon>
        <taxon>Pseudomonadales</taxon>
        <taxon>Pseudomonadaceae</taxon>
        <taxon>Pseudomonas</taxon>
    </lineage>
</organism>
<keyword evidence="4" id="KW-1185">Reference proteome</keyword>
<dbReference type="Proteomes" id="UP001628646">
    <property type="component" value="Unassembled WGS sequence"/>
</dbReference>
<feature type="chain" id="PRO_5047385529" evidence="2">
    <location>
        <begin position="24"/>
        <end position="92"/>
    </location>
</feature>
<protein>
    <submittedName>
        <fullName evidence="3">Uncharacterized protein</fullName>
    </submittedName>
</protein>
<gene>
    <name evidence="3" type="ORF">ACJ8NA_05250</name>
</gene>
<evidence type="ECO:0000256" key="2">
    <source>
        <dbReference type="SAM" id="SignalP"/>
    </source>
</evidence>